<evidence type="ECO:0000313" key="2">
    <source>
        <dbReference type="Proteomes" id="UP001259587"/>
    </source>
</evidence>
<comment type="caution">
    <text evidence="1">The sequence shown here is derived from an EMBL/GenBank/DDBJ whole genome shotgun (WGS) entry which is preliminary data.</text>
</comment>
<dbReference type="Proteomes" id="UP001259587">
    <property type="component" value="Unassembled WGS sequence"/>
</dbReference>
<organism evidence="1 2">
    <name type="scientific">Pseudomonas hunanensis</name>
    <dbReference type="NCBI Taxonomy" id="1247546"/>
    <lineage>
        <taxon>Bacteria</taxon>
        <taxon>Pseudomonadati</taxon>
        <taxon>Pseudomonadota</taxon>
        <taxon>Gammaproteobacteria</taxon>
        <taxon>Pseudomonadales</taxon>
        <taxon>Pseudomonadaceae</taxon>
        <taxon>Pseudomonas</taxon>
    </lineage>
</organism>
<gene>
    <name evidence="1" type="ORF">J2W83_003914</name>
</gene>
<sequence>MPDRNTIWNFRERLVQAKVEHLIFDEVQRQLQLNGFNAREGQIIDASIVRAPTQHNTAEEQEVVKQRAAPVEWKPAKRRQKNVEARWTKKHGKSYFSYKLSVSVDRRHKLIRNVRVSDDSEADTLHLIDVLDRGNNSRDFWADRGYHDKPRERWLKLDGWRPHIQRKGQAGKRIASPRARVEDIFASLAQMGGKTIRSIGLARAQFGLTIKSAVYNLKRMSSLLEMA</sequence>
<proteinExistence type="predicted"/>
<evidence type="ECO:0000313" key="1">
    <source>
        <dbReference type="EMBL" id="MDR6714293.1"/>
    </source>
</evidence>
<accession>A0ACC6K771</accession>
<name>A0ACC6K771_9PSED</name>
<keyword evidence="2" id="KW-1185">Reference proteome</keyword>
<reference evidence="1" key="1">
    <citation type="submission" date="2023-07" db="EMBL/GenBank/DDBJ databases">
        <title>Sorghum-associated microbial communities from plants grown in Nebraska, USA.</title>
        <authorList>
            <person name="Schachtman D."/>
        </authorList>
    </citation>
    <scope>NUCLEOTIDE SEQUENCE</scope>
    <source>
        <strain evidence="1">BE56</strain>
    </source>
</reference>
<dbReference type="EMBL" id="JAVDTH010000026">
    <property type="protein sequence ID" value="MDR6714293.1"/>
    <property type="molecule type" value="Genomic_DNA"/>
</dbReference>
<protein>
    <submittedName>
        <fullName evidence="1">IS5 family transposase</fullName>
    </submittedName>
</protein>